<dbReference type="GO" id="GO:0003735">
    <property type="term" value="F:structural constituent of ribosome"/>
    <property type="evidence" value="ECO:0007669"/>
    <property type="project" value="InterPro"/>
</dbReference>
<dbReference type="GO" id="GO:0005840">
    <property type="term" value="C:ribosome"/>
    <property type="evidence" value="ECO:0007669"/>
    <property type="project" value="UniProtKB-KW"/>
</dbReference>
<dbReference type="GO" id="GO:0070181">
    <property type="term" value="F:small ribosomal subunit rRNA binding"/>
    <property type="evidence" value="ECO:0007669"/>
    <property type="project" value="TreeGrafter"/>
</dbReference>
<comment type="function">
    <text evidence="3">Binds together with bS18 to 16S ribosomal RNA.</text>
</comment>
<dbReference type="GO" id="GO:0005737">
    <property type="term" value="C:cytoplasm"/>
    <property type="evidence" value="ECO:0007669"/>
    <property type="project" value="UniProtKB-ARBA"/>
</dbReference>
<reference evidence="5 6" key="1">
    <citation type="submission" date="2019-03" db="EMBL/GenBank/DDBJ databases">
        <title>Metabolic potential of uncultured bacteria and archaea associated with petroleum seepage in deep-sea sediments.</title>
        <authorList>
            <person name="Dong X."/>
            <person name="Hubert C."/>
        </authorList>
    </citation>
    <scope>NUCLEOTIDE SEQUENCE [LARGE SCALE GENOMIC DNA]</scope>
    <source>
        <strain evidence="5">E44_bin18</strain>
    </source>
</reference>
<dbReference type="PANTHER" id="PTHR21011:SF1">
    <property type="entry name" value="SMALL RIBOSOMAL SUBUNIT PROTEIN BS6M"/>
    <property type="match status" value="1"/>
</dbReference>
<evidence type="ECO:0000313" key="6">
    <source>
        <dbReference type="Proteomes" id="UP000315525"/>
    </source>
</evidence>
<keyword evidence="3" id="KW-0694">RNA-binding</keyword>
<dbReference type="GO" id="GO:1990904">
    <property type="term" value="C:ribonucleoprotein complex"/>
    <property type="evidence" value="ECO:0007669"/>
    <property type="project" value="UniProtKB-KW"/>
</dbReference>
<dbReference type="CDD" id="cd00473">
    <property type="entry name" value="bS6"/>
    <property type="match status" value="1"/>
</dbReference>
<name>A0A523UTF0_UNCT6</name>
<dbReference type="InterPro" id="IPR000529">
    <property type="entry name" value="Ribosomal_bS6"/>
</dbReference>
<dbReference type="NCBIfam" id="TIGR00166">
    <property type="entry name" value="S6"/>
    <property type="match status" value="1"/>
</dbReference>
<dbReference type="Gene3D" id="3.30.70.60">
    <property type="match status" value="1"/>
</dbReference>
<dbReference type="AlphaFoldDB" id="A0A523UTF0"/>
<keyword evidence="3" id="KW-0687">Ribonucleoprotein</keyword>
<comment type="caution">
    <text evidence="5">The sequence shown here is derived from an EMBL/GenBank/DDBJ whole genome shotgun (WGS) entry which is preliminary data.</text>
</comment>
<dbReference type="InterPro" id="IPR035980">
    <property type="entry name" value="Ribosomal_bS6_sf"/>
</dbReference>
<dbReference type="InterPro" id="IPR014717">
    <property type="entry name" value="Transl_elong_EF1B/ribsomal_bS6"/>
</dbReference>
<keyword evidence="3" id="KW-0699">rRNA-binding</keyword>
<accession>A0A523UTF0</accession>
<dbReference type="PANTHER" id="PTHR21011">
    <property type="entry name" value="MITOCHONDRIAL 28S RIBOSOMAL PROTEIN S6"/>
    <property type="match status" value="1"/>
</dbReference>
<dbReference type="Proteomes" id="UP000315525">
    <property type="component" value="Unassembled WGS sequence"/>
</dbReference>
<gene>
    <name evidence="3 5" type="primary">rpsF</name>
    <name evidence="5" type="ORF">E3J62_06470</name>
</gene>
<comment type="similarity">
    <text evidence="1 3">Belongs to the bacterial ribosomal protein bS6 family.</text>
</comment>
<proteinExistence type="inferred from homology"/>
<dbReference type="SUPFAM" id="SSF54995">
    <property type="entry name" value="Ribosomal protein S6"/>
    <property type="match status" value="1"/>
</dbReference>
<dbReference type="GO" id="GO:0006412">
    <property type="term" value="P:translation"/>
    <property type="evidence" value="ECO:0007669"/>
    <property type="project" value="UniProtKB-UniRule"/>
</dbReference>
<feature type="region of interest" description="Disordered" evidence="4">
    <location>
        <begin position="94"/>
        <end position="115"/>
    </location>
</feature>
<protein>
    <recommendedName>
        <fullName evidence="2 3">Small ribosomal subunit protein bS6</fullName>
    </recommendedName>
</protein>
<evidence type="ECO:0000256" key="2">
    <source>
        <dbReference type="ARBA" id="ARBA00035294"/>
    </source>
</evidence>
<keyword evidence="3 5" id="KW-0689">Ribosomal protein</keyword>
<sequence>MREYEMIVIFRPALEEAGLEEEIEKVSGLIKNDGTVTEINRWGTKPLSYEIAKERNGIYVLFRFQSEPSVLPELRRELQLDEQVLRQRIVLSGASEQASAEEVPDTGDKGGDEKS</sequence>
<evidence type="ECO:0000313" key="5">
    <source>
        <dbReference type="EMBL" id="TET45810.1"/>
    </source>
</evidence>
<dbReference type="Pfam" id="PF01250">
    <property type="entry name" value="Ribosomal_S6"/>
    <property type="match status" value="1"/>
</dbReference>
<feature type="compositionally biased region" description="Basic and acidic residues" evidence="4">
    <location>
        <begin position="106"/>
        <end position="115"/>
    </location>
</feature>
<evidence type="ECO:0000256" key="3">
    <source>
        <dbReference type="HAMAP-Rule" id="MF_00360"/>
    </source>
</evidence>
<evidence type="ECO:0000256" key="1">
    <source>
        <dbReference type="ARBA" id="ARBA00009512"/>
    </source>
</evidence>
<dbReference type="EMBL" id="SOJN01000075">
    <property type="protein sequence ID" value="TET45810.1"/>
    <property type="molecule type" value="Genomic_DNA"/>
</dbReference>
<evidence type="ECO:0000256" key="4">
    <source>
        <dbReference type="SAM" id="MobiDB-lite"/>
    </source>
</evidence>
<dbReference type="InterPro" id="IPR020814">
    <property type="entry name" value="Ribosomal_S6_plastid/chlpt"/>
</dbReference>
<organism evidence="5 6">
    <name type="scientific">candidate division TA06 bacterium</name>
    <dbReference type="NCBI Taxonomy" id="2250710"/>
    <lineage>
        <taxon>Bacteria</taxon>
        <taxon>Bacteria division TA06</taxon>
    </lineage>
</organism>
<dbReference type="HAMAP" id="MF_00360">
    <property type="entry name" value="Ribosomal_bS6"/>
    <property type="match status" value="1"/>
</dbReference>